<evidence type="ECO:0000313" key="2">
    <source>
        <dbReference type="EMBL" id="KAG2596865.1"/>
    </source>
</evidence>
<feature type="region of interest" description="Disordered" evidence="1">
    <location>
        <begin position="1"/>
        <end position="52"/>
    </location>
</feature>
<comment type="caution">
    <text evidence="2">The sequence shown here is derived from an EMBL/GenBank/DDBJ whole genome shotgun (WGS) entry which is preliminary data.</text>
</comment>
<feature type="non-terminal residue" evidence="2">
    <location>
        <position position="244"/>
    </location>
</feature>
<feature type="compositionally biased region" description="Basic and acidic residues" evidence="1">
    <location>
        <begin position="123"/>
        <end position="151"/>
    </location>
</feature>
<name>A0A8T0SID9_PANVG</name>
<feature type="compositionally biased region" description="Basic residues" evidence="1">
    <location>
        <begin position="227"/>
        <end position="244"/>
    </location>
</feature>
<keyword evidence="3" id="KW-1185">Reference proteome</keyword>
<proteinExistence type="predicted"/>
<feature type="region of interest" description="Disordered" evidence="1">
    <location>
        <begin position="108"/>
        <end position="154"/>
    </location>
</feature>
<evidence type="ECO:0000256" key="1">
    <source>
        <dbReference type="SAM" id="MobiDB-lite"/>
    </source>
</evidence>
<reference evidence="2" key="1">
    <citation type="submission" date="2020-05" db="EMBL/GenBank/DDBJ databases">
        <title>WGS assembly of Panicum virgatum.</title>
        <authorList>
            <person name="Lovell J.T."/>
            <person name="Jenkins J."/>
            <person name="Shu S."/>
            <person name="Juenger T.E."/>
            <person name="Schmutz J."/>
        </authorList>
    </citation>
    <scope>NUCLEOTIDE SEQUENCE</scope>
    <source>
        <strain evidence="2">AP13</strain>
    </source>
</reference>
<organism evidence="2 3">
    <name type="scientific">Panicum virgatum</name>
    <name type="common">Blackwell switchgrass</name>
    <dbReference type="NCBI Taxonomy" id="38727"/>
    <lineage>
        <taxon>Eukaryota</taxon>
        <taxon>Viridiplantae</taxon>
        <taxon>Streptophyta</taxon>
        <taxon>Embryophyta</taxon>
        <taxon>Tracheophyta</taxon>
        <taxon>Spermatophyta</taxon>
        <taxon>Magnoliopsida</taxon>
        <taxon>Liliopsida</taxon>
        <taxon>Poales</taxon>
        <taxon>Poaceae</taxon>
        <taxon>PACMAD clade</taxon>
        <taxon>Panicoideae</taxon>
        <taxon>Panicodae</taxon>
        <taxon>Paniceae</taxon>
        <taxon>Panicinae</taxon>
        <taxon>Panicum</taxon>
        <taxon>Panicum sect. Hiantes</taxon>
    </lineage>
</organism>
<feature type="region of interest" description="Disordered" evidence="1">
    <location>
        <begin position="182"/>
        <end position="244"/>
    </location>
</feature>
<protein>
    <submittedName>
        <fullName evidence="2">Uncharacterized protein</fullName>
    </submittedName>
</protein>
<evidence type="ECO:0000313" key="3">
    <source>
        <dbReference type="Proteomes" id="UP000823388"/>
    </source>
</evidence>
<sequence>LASAQKSREEHARAVAQRAADELAAVSRRDDHGHDAAPASPRGGAGAGILGSVRDRARSVVGAVRSTFSGGSDRRDESSATGAAAESAREYAADVKERAWRALAGDALARKGETDESAWQQGEDVRRRAAEKAREEARRAHGPPSEEEKGRAATANIYGKAAGAFREKMVMPTDVVERKRAEVAGAGEAATATAMTGPRRRARGGGRDAAGKGGGPDDGPTVGAGVQRRRPHGRGGHRHAAAAL</sequence>
<dbReference type="AlphaFoldDB" id="A0A8T0SID9"/>
<feature type="region of interest" description="Disordered" evidence="1">
    <location>
        <begin position="64"/>
        <end position="91"/>
    </location>
</feature>
<feature type="compositionally biased region" description="Basic and acidic residues" evidence="1">
    <location>
        <begin position="1"/>
        <end position="13"/>
    </location>
</feature>
<dbReference type="Proteomes" id="UP000823388">
    <property type="component" value="Chromosome 5K"/>
</dbReference>
<gene>
    <name evidence="2" type="ORF">PVAP13_5KG211928</name>
</gene>
<dbReference type="EMBL" id="CM029045">
    <property type="protein sequence ID" value="KAG2596865.1"/>
    <property type="molecule type" value="Genomic_DNA"/>
</dbReference>
<feature type="non-terminal residue" evidence="2">
    <location>
        <position position="1"/>
    </location>
</feature>
<accession>A0A8T0SID9</accession>
<feature type="compositionally biased region" description="Low complexity" evidence="1">
    <location>
        <begin position="183"/>
        <end position="197"/>
    </location>
</feature>